<dbReference type="GO" id="GO:0017148">
    <property type="term" value="P:negative regulation of translation"/>
    <property type="evidence" value="ECO:0007669"/>
    <property type="project" value="TreeGrafter"/>
</dbReference>
<keyword evidence="2 5" id="KW-0689">Ribosomal protein</keyword>
<comment type="caution">
    <text evidence="5">The sequence shown here is derived from an EMBL/GenBank/DDBJ whole genome shotgun (WGS) entry which is preliminary data.</text>
</comment>
<dbReference type="EMBL" id="PCVM01000072">
    <property type="protein sequence ID" value="PIQ73323.1"/>
    <property type="molecule type" value="Genomic_DNA"/>
</dbReference>
<evidence type="ECO:0000313" key="6">
    <source>
        <dbReference type="Proteomes" id="UP000231056"/>
    </source>
</evidence>
<dbReference type="Proteomes" id="UP000231056">
    <property type="component" value="Unassembled WGS sequence"/>
</dbReference>
<evidence type="ECO:0000313" key="5">
    <source>
        <dbReference type="EMBL" id="PIQ73323.1"/>
    </source>
</evidence>
<dbReference type="PIRSF" id="PIRSF002181">
    <property type="entry name" value="Ribosomal_L13"/>
    <property type="match status" value="1"/>
</dbReference>
<organism evidence="5 6">
    <name type="scientific">Candidatus Roizmanbacteria bacterium CG11_big_fil_rev_8_21_14_0_20_36_8</name>
    <dbReference type="NCBI Taxonomy" id="1974856"/>
    <lineage>
        <taxon>Bacteria</taxon>
        <taxon>Candidatus Roizmaniibacteriota</taxon>
    </lineage>
</organism>
<proteinExistence type="inferred from homology"/>
<accession>A0A2M6ITU1</accession>
<evidence type="ECO:0000256" key="1">
    <source>
        <dbReference type="ARBA" id="ARBA00006227"/>
    </source>
</evidence>
<evidence type="ECO:0000256" key="3">
    <source>
        <dbReference type="ARBA" id="ARBA00023274"/>
    </source>
</evidence>
<comment type="similarity">
    <text evidence="1">Belongs to the universal ribosomal protein uL13 family.</text>
</comment>
<reference evidence="5 6" key="1">
    <citation type="submission" date="2017-09" db="EMBL/GenBank/DDBJ databases">
        <title>Depth-based differentiation of microbial function through sediment-hosted aquifers and enrichment of novel symbionts in the deep terrestrial subsurface.</title>
        <authorList>
            <person name="Probst A.J."/>
            <person name="Ladd B."/>
            <person name="Jarett J.K."/>
            <person name="Geller-Mcgrath D.E."/>
            <person name="Sieber C.M."/>
            <person name="Emerson J.B."/>
            <person name="Anantharaman K."/>
            <person name="Thomas B.C."/>
            <person name="Malmstrom R."/>
            <person name="Stieglmeier M."/>
            <person name="Klingl A."/>
            <person name="Woyke T."/>
            <person name="Ryan C.M."/>
            <person name="Banfield J.F."/>
        </authorList>
    </citation>
    <scope>NUCLEOTIDE SEQUENCE [LARGE SCALE GENOMIC DNA]</scope>
    <source>
        <strain evidence="5">CG11_big_fil_rev_8_21_14_0_20_36_8</strain>
    </source>
</reference>
<dbReference type="InterPro" id="IPR005823">
    <property type="entry name" value="Ribosomal_uL13_bac-type"/>
</dbReference>
<sequence>TGKKEDEKEYDQYSGYQGGRKVETFKNIMLRDPEKIIRHAVSGMLPKNKHRDPRLARLHVYPGENYPYADKFKSNK</sequence>
<dbReference type="Gene3D" id="3.90.1180.10">
    <property type="entry name" value="Ribosomal protein L13"/>
    <property type="match status" value="1"/>
</dbReference>
<evidence type="ECO:0000256" key="4">
    <source>
        <dbReference type="ARBA" id="ARBA00035499"/>
    </source>
</evidence>
<evidence type="ECO:0000256" key="2">
    <source>
        <dbReference type="ARBA" id="ARBA00022980"/>
    </source>
</evidence>
<dbReference type="GO" id="GO:0003735">
    <property type="term" value="F:structural constituent of ribosome"/>
    <property type="evidence" value="ECO:0007669"/>
    <property type="project" value="InterPro"/>
</dbReference>
<dbReference type="InterPro" id="IPR005822">
    <property type="entry name" value="Ribosomal_uL13"/>
</dbReference>
<keyword evidence="3" id="KW-0687">Ribonucleoprotein</keyword>
<feature type="non-terminal residue" evidence="5">
    <location>
        <position position="1"/>
    </location>
</feature>
<name>A0A2M6ITU1_9BACT</name>
<dbReference type="Pfam" id="PF00572">
    <property type="entry name" value="Ribosomal_L13"/>
    <property type="match status" value="1"/>
</dbReference>
<dbReference type="PANTHER" id="PTHR11545">
    <property type="entry name" value="RIBOSOMAL PROTEIN L13"/>
    <property type="match status" value="1"/>
</dbReference>
<dbReference type="CDD" id="cd00392">
    <property type="entry name" value="Ribosomal_L13"/>
    <property type="match status" value="1"/>
</dbReference>
<dbReference type="InterPro" id="IPR036899">
    <property type="entry name" value="Ribosomal_uL13_sf"/>
</dbReference>
<dbReference type="GO" id="GO:1990904">
    <property type="term" value="C:ribonucleoprotein complex"/>
    <property type="evidence" value="ECO:0007669"/>
    <property type="project" value="UniProtKB-KW"/>
</dbReference>
<dbReference type="GO" id="GO:0005840">
    <property type="term" value="C:ribosome"/>
    <property type="evidence" value="ECO:0007669"/>
    <property type="project" value="UniProtKB-KW"/>
</dbReference>
<protein>
    <recommendedName>
        <fullName evidence="4">50S ribosomal protein L13</fullName>
    </recommendedName>
</protein>
<dbReference type="GO" id="GO:0006412">
    <property type="term" value="P:translation"/>
    <property type="evidence" value="ECO:0007669"/>
    <property type="project" value="InterPro"/>
</dbReference>
<dbReference type="GO" id="GO:0003729">
    <property type="term" value="F:mRNA binding"/>
    <property type="evidence" value="ECO:0007669"/>
    <property type="project" value="TreeGrafter"/>
</dbReference>
<dbReference type="SUPFAM" id="SSF52161">
    <property type="entry name" value="Ribosomal protein L13"/>
    <property type="match status" value="1"/>
</dbReference>
<dbReference type="PANTHER" id="PTHR11545:SF2">
    <property type="entry name" value="LARGE RIBOSOMAL SUBUNIT PROTEIN UL13M"/>
    <property type="match status" value="1"/>
</dbReference>
<dbReference type="AlphaFoldDB" id="A0A2M6ITU1"/>
<gene>
    <name evidence="5" type="ORF">COV58_03155</name>
</gene>